<dbReference type="eggNOG" id="COG3042">
    <property type="taxonomic scope" value="Bacteria"/>
</dbReference>
<evidence type="ECO:0000313" key="5">
    <source>
        <dbReference type="Proteomes" id="UP000036196"/>
    </source>
</evidence>
<evidence type="ECO:0000313" key="4">
    <source>
        <dbReference type="EMBL" id="MDQ2307794.1"/>
    </source>
</evidence>
<dbReference type="RefSeq" id="WP_048252744.1">
    <property type="nucleotide sequence ID" value="NZ_CBCSIS010000001.1"/>
</dbReference>
<name>A0A0J5MRY5_PLUGE</name>
<reference evidence="4" key="2">
    <citation type="submission" date="2023-08" db="EMBL/GenBank/DDBJ databases">
        <title>WGS of pathogenic bacterial species, Los Angeles County Public Health Laboratories.</title>
        <authorList>
            <person name="Garrigues J.M."/>
            <person name="Green N.M."/>
        </authorList>
    </citation>
    <scope>NUCLEOTIDE SEQUENCE</scope>
    <source>
        <strain evidence="4">LACPHL-BACT-2023-00068</strain>
    </source>
</reference>
<dbReference type="EMBL" id="LDZF01000003">
    <property type="protein sequence ID" value="KMK15858.1"/>
    <property type="molecule type" value="Genomic_DNA"/>
</dbReference>
<reference evidence="2" key="3">
    <citation type="submission" date="2024-02" db="EMBL/GenBank/DDBJ databases">
        <authorList>
            <consortium name="Clinical and Environmental Microbiology Branch: Whole genome sequencing antimicrobial resistance pathogens in the healthcare setting"/>
        </authorList>
    </citation>
    <scope>NUCLEOTIDE SEQUENCE</scope>
    <source>
        <strain evidence="2">2021DK-00143</strain>
    </source>
</reference>
<dbReference type="OrthoDB" id="148878at2"/>
<comment type="caution">
    <text evidence="3">The sequence shown here is derived from an EMBL/GenBank/DDBJ whole genome shotgun (WGS) entry which is preliminary data.</text>
</comment>
<feature type="chain" id="PRO_5015041286" evidence="1">
    <location>
        <begin position="27"/>
        <end position="88"/>
    </location>
</feature>
<accession>A0A0J5MRY5</accession>
<keyword evidence="1" id="KW-0732">Signal</keyword>
<dbReference type="GeneID" id="61384646"/>
<dbReference type="PANTHER" id="PTHR38008">
    <property type="entry name" value="HEMOLYSIN-RELATED"/>
    <property type="match status" value="1"/>
</dbReference>
<dbReference type="Pfam" id="PF03891">
    <property type="entry name" value="DUF333"/>
    <property type="match status" value="1"/>
</dbReference>
<dbReference type="STRING" id="61647.LG71_18635"/>
<evidence type="ECO:0000313" key="3">
    <source>
        <dbReference type="EMBL" id="KMK15858.1"/>
    </source>
</evidence>
<reference evidence="3 5" key="1">
    <citation type="submission" date="2015-05" db="EMBL/GenBank/DDBJ databases">
        <title>Genome sequences of Pluralibacter gergoviae.</title>
        <authorList>
            <person name="Greninger A.L."/>
            <person name="Miller S."/>
        </authorList>
    </citation>
    <scope>NUCLEOTIDE SEQUENCE [LARGE SCALE GENOMIC DNA]</scope>
    <source>
        <strain evidence="3 5">JS81F13</strain>
    </source>
</reference>
<dbReference type="InterPro" id="IPR005590">
    <property type="entry name" value="DUF333"/>
</dbReference>
<dbReference type="PANTHER" id="PTHR38008:SF2">
    <property type="entry name" value="HEMOLYSIN"/>
    <property type="match status" value="1"/>
</dbReference>
<dbReference type="PATRIC" id="fig|61647.14.peg.350"/>
<dbReference type="AlphaFoldDB" id="A0A0J5MRY5"/>
<evidence type="ECO:0000313" key="2">
    <source>
        <dbReference type="EMBL" id="EML1471859.1"/>
    </source>
</evidence>
<proteinExistence type="predicted"/>
<dbReference type="Proteomes" id="UP000036196">
    <property type="component" value="Unassembled WGS sequence"/>
</dbReference>
<protein>
    <submittedName>
        <fullName evidence="2">DUF333 domain-containing protein</fullName>
    </submittedName>
</protein>
<dbReference type="EMBL" id="ABLOKC030000012">
    <property type="protein sequence ID" value="EML1471859.1"/>
    <property type="molecule type" value="Genomic_DNA"/>
</dbReference>
<dbReference type="KEGG" id="pge:LG71_18635"/>
<evidence type="ECO:0000256" key="1">
    <source>
        <dbReference type="SAM" id="SignalP"/>
    </source>
</evidence>
<sequence length="88" mass="9482">MKLNKIATVRRAGYLALSLLPLAGCAQHNDAPPPPTVGMANPASVYCQQKGGTLVPVETPQGVSSNCRLPGGETIDEWELYRRDHKQP</sequence>
<feature type="signal peptide" evidence="1">
    <location>
        <begin position="1"/>
        <end position="26"/>
    </location>
</feature>
<gene>
    <name evidence="3" type="ORF">ABW06_03825</name>
    <name evidence="2" type="ORF">QEG54_002598</name>
    <name evidence="4" type="ORF">RBJ30_01570</name>
</gene>
<keyword evidence="5" id="KW-1185">Reference proteome</keyword>
<dbReference type="Proteomes" id="UP001236270">
    <property type="component" value="Unassembled WGS sequence"/>
</dbReference>
<dbReference type="EMBL" id="JAVDNV010000001">
    <property type="protein sequence ID" value="MDQ2307794.1"/>
    <property type="molecule type" value="Genomic_DNA"/>
</dbReference>
<organism evidence="3 5">
    <name type="scientific">Pluralibacter gergoviae</name>
    <name type="common">Enterobacter gergoviae</name>
    <dbReference type="NCBI Taxonomy" id="61647"/>
    <lineage>
        <taxon>Bacteria</taxon>
        <taxon>Pseudomonadati</taxon>
        <taxon>Pseudomonadota</taxon>
        <taxon>Gammaproteobacteria</taxon>
        <taxon>Enterobacterales</taxon>
        <taxon>Enterobacteriaceae</taxon>
        <taxon>Pluralibacter</taxon>
    </lineage>
</organism>